<comment type="caution">
    <text evidence="4">The sequence shown here is derived from an EMBL/GenBank/DDBJ whole genome shotgun (WGS) entry which is preliminary data.</text>
</comment>
<dbReference type="Pfam" id="PF04783">
    <property type="entry name" value="DUF630"/>
    <property type="match status" value="1"/>
</dbReference>
<dbReference type="Proteomes" id="UP001419268">
    <property type="component" value="Unassembled WGS sequence"/>
</dbReference>
<keyword evidence="5" id="KW-1185">Reference proteome</keyword>
<accession>A0AAP0IZX0</accession>
<evidence type="ECO:0008006" key="6">
    <source>
        <dbReference type="Google" id="ProtNLM"/>
    </source>
</evidence>
<evidence type="ECO:0000259" key="2">
    <source>
        <dbReference type="Pfam" id="PF04782"/>
    </source>
</evidence>
<dbReference type="PANTHER" id="PTHR21450:SF6">
    <property type="entry name" value="EXPRESSED PROTEIN"/>
    <property type="match status" value="1"/>
</dbReference>
<dbReference type="InterPro" id="IPR006868">
    <property type="entry name" value="DUF630"/>
</dbReference>
<feature type="domain" description="DUF630" evidence="3">
    <location>
        <begin position="1"/>
        <end position="57"/>
    </location>
</feature>
<feature type="compositionally biased region" description="Polar residues" evidence="1">
    <location>
        <begin position="135"/>
        <end position="152"/>
    </location>
</feature>
<name>A0AAP0IZX0_9MAGN</name>
<gene>
    <name evidence="4" type="ORF">Scep_013725</name>
</gene>
<dbReference type="Pfam" id="PF04782">
    <property type="entry name" value="DUF632"/>
    <property type="match status" value="1"/>
</dbReference>
<evidence type="ECO:0000313" key="4">
    <source>
        <dbReference type="EMBL" id="KAK9124879.1"/>
    </source>
</evidence>
<dbReference type="EMBL" id="JBBNAG010000006">
    <property type="protein sequence ID" value="KAK9124879.1"/>
    <property type="molecule type" value="Genomic_DNA"/>
</dbReference>
<evidence type="ECO:0000313" key="5">
    <source>
        <dbReference type="Proteomes" id="UP001419268"/>
    </source>
</evidence>
<feature type="domain" description="DUF632" evidence="2">
    <location>
        <begin position="327"/>
        <end position="669"/>
    </location>
</feature>
<feature type="region of interest" description="Disordered" evidence="1">
    <location>
        <begin position="131"/>
        <end position="179"/>
    </location>
</feature>
<feature type="region of interest" description="Disordered" evidence="1">
    <location>
        <begin position="213"/>
        <end position="242"/>
    </location>
</feature>
<sequence length="746" mass="83936">MGVSSSRVEEDKALQLCRERKRLVRQALDGRCSLAAAHVTYIQSLRSTGIALGMFVELDATTESSMYPSTTATPEPLALTDKSFSHFSNLSPTLSQQVDGVESLSPAPSDAYNFQENCMKTGIGSLNSVEEKSSFHVNQTSRSTSSTPQDLTPRSAERGERLEVEHSHTPSEQPWDYFGPAHTIDAQFSFHPRRQPNNELDDPDNVRRLREEEGIPDLEDEGKVASSGSAGSDISEDEFSEPSMDDLVRRFENHRASDPHSVSMSPTLPLERTKTPETEVLNGEHSALPDSTPVITTKSAVTTPTYEKKTTERIRRSDNKPLPKDFLTCIKEIESLFLKASESGKEVPRMLEANKMHFRPIFPGQEGKSRVFALFKDCLSCGEDPIPAPDEVAQPTMKYLTWHRTASSRSSSSRNPLGAPSKDDSEDIGSNIFENFCMNSGSHASTLDRLYAWERKLYDEVKASGIIRREYDMKCKILRQQDSTGQNVLQIDKTRAAVKDLHSRIRVAIHRIDTISRRIEELRDKELQPQLEEIIEGLSRMWEMMFECHARQFKIISEADKRSIKISIQSEARRAVAIRLENELSSLSSSFLKWMNSQKSYVQAINGWLRKCVVSLQRQKSSRRKRKEQEIPLSELGPPIFLTCDVWFTKLELLSVREVADCMKMLAADAACLLPPQEKKRGKSFLPSQDGNDNNVAAAIRLRDEAAEERFGSSLVRFLEHLNGFALSSVNMYGELENAIAAKKAH</sequence>
<reference evidence="4 5" key="1">
    <citation type="submission" date="2024-01" db="EMBL/GenBank/DDBJ databases">
        <title>Genome assemblies of Stephania.</title>
        <authorList>
            <person name="Yang L."/>
        </authorList>
    </citation>
    <scope>NUCLEOTIDE SEQUENCE [LARGE SCALE GENOMIC DNA]</scope>
    <source>
        <strain evidence="4">JXDWG</strain>
        <tissue evidence="4">Leaf</tissue>
    </source>
</reference>
<dbReference type="InterPro" id="IPR006867">
    <property type="entry name" value="DUF632"/>
</dbReference>
<organism evidence="4 5">
    <name type="scientific">Stephania cephalantha</name>
    <dbReference type="NCBI Taxonomy" id="152367"/>
    <lineage>
        <taxon>Eukaryota</taxon>
        <taxon>Viridiplantae</taxon>
        <taxon>Streptophyta</taxon>
        <taxon>Embryophyta</taxon>
        <taxon>Tracheophyta</taxon>
        <taxon>Spermatophyta</taxon>
        <taxon>Magnoliopsida</taxon>
        <taxon>Ranunculales</taxon>
        <taxon>Menispermaceae</taxon>
        <taxon>Menispermoideae</taxon>
        <taxon>Cissampelideae</taxon>
        <taxon>Stephania</taxon>
    </lineage>
</organism>
<evidence type="ECO:0000256" key="1">
    <source>
        <dbReference type="SAM" id="MobiDB-lite"/>
    </source>
</evidence>
<dbReference type="AlphaFoldDB" id="A0AAP0IZX0"/>
<evidence type="ECO:0000259" key="3">
    <source>
        <dbReference type="Pfam" id="PF04783"/>
    </source>
</evidence>
<protein>
    <recommendedName>
        <fullName evidence="6">BZIP transcription factor</fullName>
    </recommendedName>
</protein>
<proteinExistence type="predicted"/>
<dbReference type="PANTHER" id="PTHR21450">
    <property type="entry name" value="PROTEIN ALTERED PHOSPHATE STARVATION RESPONSE 1"/>
    <property type="match status" value="1"/>
</dbReference>
<feature type="compositionally biased region" description="Basic and acidic residues" evidence="1">
    <location>
        <begin position="155"/>
        <end position="169"/>
    </location>
</feature>
<feature type="region of interest" description="Disordered" evidence="1">
    <location>
        <begin position="403"/>
        <end position="425"/>
    </location>
</feature>